<sequence length="83" mass="9718">MILNTTNLEVRGVVEKLSKKTGKTYLLVRVEDDYGAWINLVDRDISRKELYVKGQLYDFKLDMVIRPEYTSISIIDVQARNEH</sequence>
<comment type="caution">
    <text evidence="1">The sequence shown here is derived from an EMBL/GenBank/DDBJ whole genome shotgun (WGS) entry which is preliminary data.</text>
</comment>
<dbReference type="EMBL" id="QRVV01000033">
    <property type="protein sequence ID" value="RGS71978.1"/>
    <property type="molecule type" value="Genomic_DNA"/>
</dbReference>
<protein>
    <submittedName>
        <fullName evidence="1">Uncharacterized protein</fullName>
    </submittedName>
</protein>
<gene>
    <name evidence="1" type="ORF">DWX77_11105</name>
</gene>
<organism evidence="1 2">
    <name type="scientific">Blautia obeum</name>
    <dbReference type="NCBI Taxonomy" id="40520"/>
    <lineage>
        <taxon>Bacteria</taxon>
        <taxon>Bacillati</taxon>
        <taxon>Bacillota</taxon>
        <taxon>Clostridia</taxon>
        <taxon>Lachnospirales</taxon>
        <taxon>Lachnospiraceae</taxon>
        <taxon>Blautia</taxon>
    </lineage>
</organism>
<reference evidence="1 2" key="1">
    <citation type="submission" date="2018-08" db="EMBL/GenBank/DDBJ databases">
        <title>A genome reference for cultivated species of the human gut microbiota.</title>
        <authorList>
            <person name="Zou Y."/>
            <person name="Xue W."/>
            <person name="Luo G."/>
        </authorList>
    </citation>
    <scope>NUCLEOTIDE SEQUENCE [LARGE SCALE GENOMIC DNA]</scope>
    <source>
        <strain evidence="1 2">AF21-24</strain>
    </source>
</reference>
<dbReference type="Proteomes" id="UP000284242">
    <property type="component" value="Unassembled WGS sequence"/>
</dbReference>
<dbReference type="AlphaFoldDB" id="A0A412KTP7"/>
<evidence type="ECO:0000313" key="1">
    <source>
        <dbReference type="EMBL" id="RGS71978.1"/>
    </source>
</evidence>
<proteinExistence type="predicted"/>
<name>A0A412KTP7_9FIRM</name>
<accession>A0A412KTP7</accession>
<evidence type="ECO:0000313" key="2">
    <source>
        <dbReference type="Proteomes" id="UP000284242"/>
    </source>
</evidence>